<keyword evidence="4 5" id="KW-0472">Membrane</keyword>
<comment type="subcellular location">
    <subcellularLocation>
        <location evidence="1">Membrane</location>
        <topology evidence="1">Multi-pass membrane protein</topology>
    </subcellularLocation>
</comment>
<feature type="transmembrane region" description="Helical" evidence="5">
    <location>
        <begin position="439"/>
        <end position="458"/>
    </location>
</feature>
<dbReference type="GO" id="GO:0022857">
    <property type="term" value="F:transmembrane transporter activity"/>
    <property type="evidence" value="ECO:0007669"/>
    <property type="project" value="InterPro"/>
</dbReference>
<dbReference type="SUPFAM" id="SSF103473">
    <property type="entry name" value="MFS general substrate transporter"/>
    <property type="match status" value="1"/>
</dbReference>
<dbReference type="InterPro" id="IPR050549">
    <property type="entry name" value="MFS_Trehalose_Transporter"/>
</dbReference>
<accession>A0A8B8GF09</accession>
<evidence type="ECO:0000313" key="8">
    <source>
        <dbReference type="RefSeq" id="XP_025421186.1"/>
    </source>
</evidence>
<keyword evidence="3 5" id="KW-1133">Transmembrane helix</keyword>
<evidence type="ECO:0000256" key="4">
    <source>
        <dbReference type="ARBA" id="ARBA00023136"/>
    </source>
</evidence>
<dbReference type="FunFam" id="1.20.1250.20:FF:000249">
    <property type="entry name" value="facilitated trehalose transporter Tret1"/>
    <property type="match status" value="1"/>
</dbReference>
<feature type="transmembrane region" description="Helical" evidence="5">
    <location>
        <begin position="148"/>
        <end position="166"/>
    </location>
</feature>
<dbReference type="GO" id="GO:0016020">
    <property type="term" value="C:membrane"/>
    <property type="evidence" value="ECO:0007669"/>
    <property type="project" value="UniProtKB-SubCell"/>
</dbReference>
<feature type="transmembrane region" description="Helical" evidence="5">
    <location>
        <begin position="406"/>
        <end position="427"/>
    </location>
</feature>
<evidence type="ECO:0000259" key="6">
    <source>
        <dbReference type="PROSITE" id="PS50850"/>
    </source>
</evidence>
<feature type="transmembrane region" description="Helical" evidence="5">
    <location>
        <begin position="20"/>
        <end position="43"/>
    </location>
</feature>
<dbReference type="OrthoDB" id="6612291at2759"/>
<evidence type="ECO:0000256" key="2">
    <source>
        <dbReference type="ARBA" id="ARBA00022692"/>
    </source>
</evidence>
<dbReference type="Pfam" id="PF00083">
    <property type="entry name" value="Sugar_tr"/>
    <property type="match status" value="1"/>
</dbReference>
<reference evidence="8" key="1">
    <citation type="submission" date="2025-08" db="UniProtKB">
        <authorList>
            <consortium name="RefSeq"/>
        </authorList>
    </citation>
    <scope>IDENTIFICATION</scope>
    <source>
        <tissue evidence="8">Whole body</tissue>
    </source>
</reference>
<feature type="transmembrane region" description="Helical" evidence="5">
    <location>
        <begin position="112"/>
        <end position="136"/>
    </location>
</feature>
<dbReference type="InterPro" id="IPR005828">
    <property type="entry name" value="MFS_sugar_transport-like"/>
</dbReference>
<dbReference type="InterPro" id="IPR003663">
    <property type="entry name" value="Sugar/inositol_transpt"/>
</dbReference>
<dbReference type="GeneID" id="112691245"/>
<evidence type="ECO:0000256" key="3">
    <source>
        <dbReference type="ARBA" id="ARBA00022989"/>
    </source>
</evidence>
<feature type="transmembrane region" description="Helical" evidence="5">
    <location>
        <begin position="172"/>
        <end position="193"/>
    </location>
</feature>
<gene>
    <name evidence="8" type="primary">LOC112691245</name>
</gene>
<dbReference type="InterPro" id="IPR036259">
    <property type="entry name" value="MFS_trans_sf"/>
</dbReference>
<feature type="transmembrane region" description="Helical" evidence="5">
    <location>
        <begin position="309"/>
        <end position="329"/>
    </location>
</feature>
<evidence type="ECO:0000256" key="5">
    <source>
        <dbReference type="SAM" id="Phobius"/>
    </source>
</evidence>
<evidence type="ECO:0000313" key="7">
    <source>
        <dbReference type="Proteomes" id="UP000694846"/>
    </source>
</evidence>
<feature type="transmembrane region" description="Helical" evidence="5">
    <location>
        <begin position="272"/>
        <end position="294"/>
    </location>
</feature>
<feature type="transmembrane region" description="Helical" evidence="5">
    <location>
        <begin position="336"/>
        <end position="359"/>
    </location>
</feature>
<feature type="transmembrane region" description="Helical" evidence="5">
    <location>
        <begin position="90"/>
        <end position="106"/>
    </location>
</feature>
<dbReference type="Proteomes" id="UP000694846">
    <property type="component" value="Unplaced"/>
</dbReference>
<keyword evidence="7" id="KW-1185">Reference proteome</keyword>
<feature type="transmembrane region" description="Helical" evidence="5">
    <location>
        <begin position="63"/>
        <end position="83"/>
    </location>
</feature>
<dbReference type="PANTHER" id="PTHR48021:SF32">
    <property type="entry name" value="FACILITATED TREHALOSE TRANSPORTER TRET1-2 HOMOLOG-LIKE PROTEIN"/>
    <property type="match status" value="1"/>
</dbReference>
<keyword evidence="2 5" id="KW-0812">Transmembrane</keyword>
<feature type="domain" description="Major facilitator superfamily (MFS) profile" evidence="6">
    <location>
        <begin position="18"/>
        <end position="462"/>
    </location>
</feature>
<feature type="transmembrane region" description="Helical" evidence="5">
    <location>
        <begin position="371"/>
        <end position="394"/>
    </location>
</feature>
<sequence>MKHSFKTLWNTWQWGCGRTIMSAVVAHVNSISVGMCQGFSAVLLPQLLDSSSSILVNNVEASWIASLGVVSNPLGALMSGVFMQTLGRRMTVQLTAVPFLIGWTVIGLSTDVTYLCLGRFVSGVAIGMSSACYVYVAEVSLAKHRGVLSAFGPIFVSIGVLFVYSLGAIMPWQIVSILCVLTSFLSFLTVNLIPESPSWLASKGRVTDAGKALMWLRRKPSVADKELAEILNTLSVNGDGGGGGGGGEGAERTAAAGPRLRDFLAPAVWKPFLILVCFFVLQEASGVYVILYYAVNFFQVAGSTLDNNLASIMVALLRLIMSITGSICIQHLNRRTMAITSAVLMAVSMAACGTYQLMYSALDVDDRPFSWVPLVCILFNVSVSMLGMVPLPWMMIGEMFPLNVRGIMGGLVPSLGYFFIFITVKVSPGLMSALETDQIMWLFAAAAAVAACFCFAFLPETRGKSLHQVEQLFNSPPANGTGYPEKRFRPKESAVYSIS</sequence>
<organism evidence="7 8">
    <name type="scientific">Sipha flava</name>
    <name type="common">yellow sugarcane aphid</name>
    <dbReference type="NCBI Taxonomy" id="143950"/>
    <lineage>
        <taxon>Eukaryota</taxon>
        <taxon>Metazoa</taxon>
        <taxon>Ecdysozoa</taxon>
        <taxon>Arthropoda</taxon>
        <taxon>Hexapoda</taxon>
        <taxon>Insecta</taxon>
        <taxon>Pterygota</taxon>
        <taxon>Neoptera</taxon>
        <taxon>Paraneoptera</taxon>
        <taxon>Hemiptera</taxon>
        <taxon>Sternorrhyncha</taxon>
        <taxon>Aphidomorpha</taxon>
        <taxon>Aphidoidea</taxon>
        <taxon>Aphididae</taxon>
        <taxon>Sipha</taxon>
    </lineage>
</organism>
<dbReference type="Gene3D" id="1.20.1250.20">
    <property type="entry name" value="MFS general substrate transporter like domains"/>
    <property type="match status" value="1"/>
</dbReference>
<dbReference type="PRINTS" id="PR00171">
    <property type="entry name" value="SUGRTRNSPORT"/>
</dbReference>
<dbReference type="PROSITE" id="PS50850">
    <property type="entry name" value="MFS"/>
    <property type="match status" value="1"/>
</dbReference>
<name>A0A8B8GF09_9HEMI</name>
<proteinExistence type="predicted"/>
<protein>
    <submittedName>
        <fullName evidence="8">Facilitated trehalose transporter Tret1-like isoform X1</fullName>
    </submittedName>
</protein>
<evidence type="ECO:0000256" key="1">
    <source>
        <dbReference type="ARBA" id="ARBA00004141"/>
    </source>
</evidence>
<dbReference type="RefSeq" id="XP_025421186.1">
    <property type="nucleotide sequence ID" value="XM_025565401.1"/>
</dbReference>
<dbReference type="PANTHER" id="PTHR48021">
    <property type="match status" value="1"/>
</dbReference>
<dbReference type="AlphaFoldDB" id="A0A8B8GF09"/>
<dbReference type="InterPro" id="IPR020846">
    <property type="entry name" value="MFS_dom"/>
</dbReference>